<name>A0AC34PZE1_9BILA</name>
<proteinExistence type="predicted"/>
<evidence type="ECO:0000313" key="2">
    <source>
        <dbReference type="WBParaSite" id="JU765_v2.g11367.t1"/>
    </source>
</evidence>
<evidence type="ECO:0000313" key="1">
    <source>
        <dbReference type="Proteomes" id="UP000887576"/>
    </source>
</evidence>
<sequence>MKSVFLVFCLIFVIIAGFEYGKDPVTRTCWFKGRVPFQGIVDKKSENTLEEKYTRWNYHCPYQNRLTIECSDGKINSNAIIEIWEYDDWPFDNDRLARFNWTKIADDGKSGYVDAYLGTEELTDFAVSPRSELFWQFDNPCSDGQSYKEANMFEQKFVY</sequence>
<reference evidence="2" key="1">
    <citation type="submission" date="2022-11" db="UniProtKB">
        <authorList>
            <consortium name="WormBaseParasite"/>
        </authorList>
    </citation>
    <scope>IDENTIFICATION</scope>
</reference>
<dbReference type="Proteomes" id="UP000887576">
    <property type="component" value="Unplaced"/>
</dbReference>
<accession>A0AC34PZE1</accession>
<dbReference type="WBParaSite" id="JU765_v2.g11367.t1">
    <property type="protein sequence ID" value="JU765_v2.g11367.t1"/>
    <property type="gene ID" value="JU765_v2.g11367"/>
</dbReference>
<organism evidence="1 2">
    <name type="scientific">Panagrolaimus sp. JU765</name>
    <dbReference type="NCBI Taxonomy" id="591449"/>
    <lineage>
        <taxon>Eukaryota</taxon>
        <taxon>Metazoa</taxon>
        <taxon>Ecdysozoa</taxon>
        <taxon>Nematoda</taxon>
        <taxon>Chromadorea</taxon>
        <taxon>Rhabditida</taxon>
        <taxon>Tylenchina</taxon>
        <taxon>Panagrolaimomorpha</taxon>
        <taxon>Panagrolaimoidea</taxon>
        <taxon>Panagrolaimidae</taxon>
        <taxon>Panagrolaimus</taxon>
    </lineage>
</organism>
<protein>
    <submittedName>
        <fullName evidence="2">Uncharacterized protein</fullName>
    </submittedName>
</protein>